<accession>A0ABY3W7D5</accession>
<keyword evidence="1" id="KW-1133">Transmembrane helix</keyword>
<keyword evidence="3" id="KW-1185">Reference proteome</keyword>
<protein>
    <recommendedName>
        <fullName evidence="4">SMODS and SLOG-associating 2TM effector domain-containing protein</fullName>
    </recommendedName>
</protein>
<reference evidence="2 3" key="1">
    <citation type="submission" date="2022-03" db="EMBL/GenBank/DDBJ databases">
        <title>Isotopic signatures of nitrous oxide derived from detoxification processes.</title>
        <authorList>
            <person name="Behrendt U."/>
            <person name="Buchen C."/>
            <person name="Well R."/>
            <person name="Ulrich A."/>
            <person name="Rohe L."/>
            <person name="Kolb S."/>
            <person name="Schloter M."/>
            <person name="Horn M.A."/>
            <person name="Augustin J."/>
        </authorList>
    </citation>
    <scope>NUCLEOTIDE SEQUENCE [LARGE SCALE GENOMIC DNA]</scope>
    <source>
        <strain evidence="2 3">S4-C24</strain>
    </source>
</reference>
<dbReference type="RefSeq" id="WP_127512285.1">
    <property type="nucleotide sequence ID" value="NZ_CP093326.1"/>
</dbReference>
<name>A0ABY3W7D5_9MICC</name>
<organism evidence="2 3">
    <name type="scientific">Arthrobacter sulfonylureivorans</name>
    <dbReference type="NCBI Taxonomy" id="2486855"/>
    <lineage>
        <taxon>Bacteria</taxon>
        <taxon>Bacillati</taxon>
        <taxon>Actinomycetota</taxon>
        <taxon>Actinomycetes</taxon>
        <taxon>Micrococcales</taxon>
        <taxon>Micrococcaceae</taxon>
        <taxon>Arthrobacter</taxon>
    </lineage>
</organism>
<evidence type="ECO:0008006" key="4">
    <source>
        <dbReference type="Google" id="ProtNLM"/>
    </source>
</evidence>
<dbReference type="EMBL" id="CP093326">
    <property type="protein sequence ID" value="UNK46213.1"/>
    <property type="molecule type" value="Genomic_DNA"/>
</dbReference>
<evidence type="ECO:0000256" key="1">
    <source>
        <dbReference type="SAM" id="Phobius"/>
    </source>
</evidence>
<proteinExistence type="predicted"/>
<keyword evidence="1" id="KW-0472">Membrane</keyword>
<dbReference type="Proteomes" id="UP000829069">
    <property type="component" value="Chromosome"/>
</dbReference>
<evidence type="ECO:0000313" key="2">
    <source>
        <dbReference type="EMBL" id="UNK46213.1"/>
    </source>
</evidence>
<keyword evidence="1" id="KW-0812">Transmembrane</keyword>
<sequence>MDDAQNRQDLTRQIDERRDDIRAFLRHARPRRNRLTTVSIVASAVVAALTAGPGFGQDSFNAAVAGIFSLSSPSVVWQVICILASILSLVAAIASSLANSRNSAEQISTAESASAQLDGLLTALKYGELPLGDAARLYQEYSSKAAFID</sequence>
<feature type="transmembrane region" description="Helical" evidence="1">
    <location>
        <begin position="35"/>
        <end position="55"/>
    </location>
</feature>
<feature type="transmembrane region" description="Helical" evidence="1">
    <location>
        <begin position="75"/>
        <end position="98"/>
    </location>
</feature>
<evidence type="ECO:0000313" key="3">
    <source>
        <dbReference type="Proteomes" id="UP000829069"/>
    </source>
</evidence>
<gene>
    <name evidence="2" type="ORF">MNQ99_02255</name>
</gene>